<dbReference type="SUPFAM" id="SSF103481">
    <property type="entry name" value="Multidrug resistance efflux transporter EmrE"/>
    <property type="match status" value="2"/>
</dbReference>
<feature type="domain" description="EamA" evidence="8">
    <location>
        <begin position="6"/>
        <end position="128"/>
    </location>
</feature>
<dbReference type="GO" id="GO:0016020">
    <property type="term" value="C:membrane"/>
    <property type="evidence" value="ECO:0007669"/>
    <property type="project" value="UniProtKB-SubCell"/>
</dbReference>
<evidence type="ECO:0000313" key="9">
    <source>
        <dbReference type="EMBL" id="SUB15856.1"/>
    </source>
</evidence>
<evidence type="ECO:0000256" key="1">
    <source>
        <dbReference type="ARBA" id="ARBA00004651"/>
    </source>
</evidence>
<dbReference type="EMBL" id="UGSO01000001">
    <property type="protein sequence ID" value="SUB15856.1"/>
    <property type="molecule type" value="Genomic_DNA"/>
</dbReference>
<protein>
    <submittedName>
        <fullName evidence="9">Carboxylate/amino acid/amine transporter</fullName>
    </submittedName>
</protein>
<feature type="transmembrane region" description="Helical" evidence="7">
    <location>
        <begin position="169"/>
        <end position="187"/>
    </location>
</feature>
<evidence type="ECO:0000313" key="10">
    <source>
        <dbReference type="Proteomes" id="UP000254640"/>
    </source>
</evidence>
<reference evidence="9 10" key="1">
    <citation type="submission" date="2018-06" db="EMBL/GenBank/DDBJ databases">
        <authorList>
            <consortium name="Pathogen Informatics"/>
            <person name="Doyle S."/>
        </authorList>
    </citation>
    <scope>NUCLEOTIDE SEQUENCE [LARGE SCALE GENOMIC DNA]</scope>
    <source>
        <strain evidence="9 10">NCTC9381</strain>
    </source>
</reference>
<evidence type="ECO:0000256" key="6">
    <source>
        <dbReference type="ARBA" id="ARBA00023136"/>
    </source>
</evidence>
<dbReference type="AlphaFoldDB" id="A0A379ADF8"/>
<proteinExistence type="inferred from homology"/>
<dbReference type="Pfam" id="PF00892">
    <property type="entry name" value="EamA"/>
    <property type="match status" value="2"/>
</dbReference>
<feature type="transmembrane region" description="Helical" evidence="7">
    <location>
        <begin position="31"/>
        <end position="48"/>
    </location>
</feature>
<comment type="similarity">
    <text evidence="2">Belongs to the EamA transporter family.</text>
</comment>
<evidence type="ECO:0000256" key="3">
    <source>
        <dbReference type="ARBA" id="ARBA00022475"/>
    </source>
</evidence>
<feature type="transmembrane region" description="Helical" evidence="7">
    <location>
        <begin position="84"/>
        <end position="105"/>
    </location>
</feature>
<keyword evidence="10" id="KW-1185">Reference proteome</keyword>
<feature type="transmembrane region" description="Helical" evidence="7">
    <location>
        <begin position="199"/>
        <end position="220"/>
    </location>
</feature>
<dbReference type="InterPro" id="IPR000620">
    <property type="entry name" value="EamA_dom"/>
</dbReference>
<keyword evidence="3" id="KW-1003">Cell membrane</keyword>
<dbReference type="GeneID" id="66825224"/>
<evidence type="ECO:0000259" key="8">
    <source>
        <dbReference type="Pfam" id="PF00892"/>
    </source>
</evidence>
<comment type="subcellular location">
    <subcellularLocation>
        <location evidence="1">Cell membrane</location>
        <topology evidence="1">Multi-pass membrane protein</topology>
    </subcellularLocation>
</comment>
<feature type="transmembrane region" description="Helical" evidence="7">
    <location>
        <begin position="259"/>
        <end position="278"/>
    </location>
</feature>
<dbReference type="Proteomes" id="UP000254640">
    <property type="component" value="Unassembled WGS sequence"/>
</dbReference>
<feature type="transmembrane region" description="Helical" evidence="7">
    <location>
        <begin position="112"/>
        <end position="130"/>
    </location>
</feature>
<feature type="transmembrane region" description="Helical" evidence="7">
    <location>
        <begin position="60"/>
        <end position="78"/>
    </location>
</feature>
<gene>
    <name evidence="9" type="ORF">NCTC9381_01750</name>
</gene>
<feature type="transmembrane region" description="Helical" evidence="7">
    <location>
        <begin position="7"/>
        <end position="25"/>
    </location>
</feature>
<dbReference type="RefSeq" id="WP_062758630.1">
    <property type="nucleotide sequence ID" value="NZ_CP077366.1"/>
</dbReference>
<evidence type="ECO:0000256" key="4">
    <source>
        <dbReference type="ARBA" id="ARBA00022692"/>
    </source>
</evidence>
<organism evidence="9 10">
    <name type="scientific">Enterobacter agglomerans</name>
    <name type="common">Erwinia herbicola</name>
    <name type="synonym">Pantoea agglomerans</name>
    <dbReference type="NCBI Taxonomy" id="549"/>
    <lineage>
        <taxon>Bacteria</taxon>
        <taxon>Pseudomonadati</taxon>
        <taxon>Pseudomonadota</taxon>
        <taxon>Gammaproteobacteria</taxon>
        <taxon>Enterobacterales</taxon>
        <taxon>Erwiniaceae</taxon>
        <taxon>Pantoea</taxon>
        <taxon>Pantoea agglomerans group</taxon>
    </lineage>
</organism>
<dbReference type="InterPro" id="IPR037185">
    <property type="entry name" value="EmrE-like"/>
</dbReference>
<dbReference type="PANTHER" id="PTHR32322:SF2">
    <property type="entry name" value="EAMA DOMAIN-CONTAINING PROTEIN"/>
    <property type="match status" value="1"/>
</dbReference>
<keyword evidence="5 7" id="KW-1133">Transmembrane helix</keyword>
<feature type="transmembrane region" description="Helical" evidence="7">
    <location>
        <begin position="136"/>
        <end position="157"/>
    </location>
</feature>
<name>A0A379ADF8_ENTAG</name>
<evidence type="ECO:0000256" key="5">
    <source>
        <dbReference type="ARBA" id="ARBA00022989"/>
    </source>
</evidence>
<evidence type="ECO:0000256" key="7">
    <source>
        <dbReference type="SAM" id="Phobius"/>
    </source>
</evidence>
<keyword evidence="6 7" id="KW-0472">Membrane</keyword>
<sequence length="283" mass="31248">MFYQFMSVFLNAISILLAKFSFGWISENAFLMIYAVTFMLLALIHARMSDMVRYLTTRNGIASAVLNTLGTWCFYLGLEKLTPSTHSFIARSYIIFGMLISVLWFREKLTNAKVLVLVTCITGVALSSLPDTEGTVTLQAVIFTLLSSLLFALNYAVLKKKTQDIHPCVPLGVNGLFLFALAIFLGAGQGQKMFNGLDVQGTTCSVVSAAFIFYSMFSYIKTAGSVDFHVATALRALSPVFVTLISLPFYGYQFGQFKLTGELLVIVSIIAMGMTQTINRRVK</sequence>
<feature type="domain" description="EamA" evidence="8">
    <location>
        <begin position="140"/>
        <end position="272"/>
    </location>
</feature>
<dbReference type="InterPro" id="IPR050638">
    <property type="entry name" value="AA-Vitamin_Transporters"/>
</dbReference>
<dbReference type="PANTHER" id="PTHR32322">
    <property type="entry name" value="INNER MEMBRANE TRANSPORTER"/>
    <property type="match status" value="1"/>
</dbReference>
<feature type="transmembrane region" description="Helical" evidence="7">
    <location>
        <begin position="232"/>
        <end position="253"/>
    </location>
</feature>
<evidence type="ECO:0000256" key="2">
    <source>
        <dbReference type="ARBA" id="ARBA00007362"/>
    </source>
</evidence>
<keyword evidence="4 7" id="KW-0812">Transmembrane</keyword>
<accession>A0A379ADF8</accession>